<dbReference type="PANTHER" id="PTHR11730">
    <property type="entry name" value="AMMONIUM TRANSPORTER"/>
    <property type="match status" value="1"/>
</dbReference>
<keyword evidence="3" id="KW-0813">Transport</keyword>
<comment type="caution">
    <text evidence="11">The sequence shown here is derived from an EMBL/GenBank/DDBJ whole genome shotgun (WGS) entry which is preliminary data.</text>
</comment>
<gene>
    <name evidence="11" type="ORF">ACFQE1_18060</name>
</gene>
<evidence type="ECO:0000256" key="7">
    <source>
        <dbReference type="ARBA" id="ARBA00023177"/>
    </source>
</evidence>
<dbReference type="GO" id="GO:0016020">
    <property type="term" value="C:membrane"/>
    <property type="evidence" value="ECO:0007669"/>
    <property type="project" value="UniProtKB-SubCell"/>
</dbReference>
<feature type="transmembrane region" description="Helical" evidence="9">
    <location>
        <begin position="52"/>
        <end position="76"/>
    </location>
</feature>
<dbReference type="PANTHER" id="PTHR11730:SF6">
    <property type="entry name" value="AMMONIUM TRANSPORTER"/>
    <property type="match status" value="1"/>
</dbReference>
<evidence type="ECO:0000256" key="2">
    <source>
        <dbReference type="ARBA" id="ARBA00005887"/>
    </source>
</evidence>
<feature type="non-terminal residue" evidence="11">
    <location>
        <position position="113"/>
    </location>
</feature>
<comment type="similarity">
    <text evidence="2">Belongs to the ammonia transporter channel (TC 1.A.11.2) family.</text>
</comment>
<evidence type="ECO:0000256" key="9">
    <source>
        <dbReference type="SAM" id="Phobius"/>
    </source>
</evidence>
<organism evidence="11 12">
    <name type="scientific">Halobium palmae</name>
    <dbReference type="NCBI Taxonomy" id="1776492"/>
    <lineage>
        <taxon>Archaea</taxon>
        <taxon>Methanobacteriati</taxon>
        <taxon>Methanobacteriota</taxon>
        <taxon>Stenosarchaea group</taxon>
        <taxon>Halobacteria</taxon>
        <taxon>Halobacteriales</taxon>
        <taxon>Haloferacaceae</taxon>
        <taxon>Halobium</taxon>
    </lineage>
</organism>
<dbReference type="InterPro" id="IPR029020">
    <property type="entry name" value="Ammonium/urea_transptr"/>
</dbReference>
<sequence length="113" mass="12009">MQTDLSAVATAVNLVWVLTVTFLIFFMHAGFAMLEAGQVRAKNVANQLTKNLLTWSIGVIVFFLVGAAISPVVAALTGGEPVGLVESFRNVYAPESTSAWVGWLFGAVFAMTA</sequence>
<keyword evidence="12" id="KW-1185">Reference proteome</keyword>
<comment type="function">
    <text evidence="8">Involved in the uptake of ammonium/ammonia (NH(4)(+)/NH(3)). Transport is electrogenic.</text>
</comment>
<evidence type="ECO:0000256" key="3">
    <source>
        <dbReference type="ARBA" id="ARBA00022448"/>
    </source>
</evidence>
<dbReference type="Proteomes" id="UP001596328">
    <property type="component" value="Unassembled WGS sequence"/>
</dbReference>
<evidence type="ECO:0000256" key="5">
    <source>
        <dbReference type="ARBA" id="ARBA00022989"/>
    </source>
</evidence>
<feature type="domain" description="Ammonium transporter AmtB-like" evidence="10">
    <location>
        <begin position="15"/>
        <end position="113"/>
    </location>
</feature>
<comment type="subcellular location">
    <subcellularLocation>
        <location evidence="1">Membrane</location>
        <topology evidence="1">Multi-pass membrane protein</topology>
    </subcellularLocation>
</comment>
<accession>A0ABD5S3E9</accession>
<evidence type="ECO:0000259" key="10">
    <source>
        <dbReference type="Pfam" id="PF00909"/>
    </source>
</evidence>
<dbReference type="GO" id="GO:0072488">
    <property type="term" value="P:ammonium transmembrane transport"/>
    <property type="evidence" value="ECO:0007669"/>
    <property type="project" value="UniProtKB-KW"/>
</dbReference>
<dbReference type="Gene3D" id="1.10.3430.10">
    <property type="entry name" value="Ammonium transporter AmtB like domains"/>
    <property type="match status" value="1"/>
</dbReference>
<dbReference type="AlphaFoldDB" id="A0ABD5S3E9"/>
<keyword evidence="5 9" id="KW-1133">Transmembrane helix</keyword>
<evidence type="ECO:0000313" key="12">
    <source>
        <dbReference type="Proteomes" id="UP001596328"/>
    </source>
</evidence>
<evidence type="ECO:0000256" key="6">
    <source>
        <dbReference type="ARBA" id="ARBA00023136"/>
    </source>
</evidence>
<evidence type="ECO:0000256" key="4">
    <source>
        <dbReference type="ARBA" id="ARBA00022692"/>
    </source>
</evidence>
<evidence type="ECO:0000313" key="11">
    <source>
        <dbReference type="EMBL" id="MFC6726233.1"/>
    </source>
</evidence>
<dbReference type="EMBL" id="JBHSWU010000971">
    <property type="protein sequence ID" value="MFC6726233.1"/>
    <property type="molecule type" value="Genomic_DNA"/>
</dbReference>
<dbReference type="InterPro" id="IPR024041">
    <property type="entry name" value="NH4_transpt_AmtB-like_dom"/>
</dbReference>
<keyword evidence="6 9" id="KW-0472">Membrane</keyword>
<evidence type="ECO:0000256" key="1">
    <source>
        <dbReference type="ARBA" id="ARBA00004141"/>
    </source>
</evidence>
<keyword evidence="7" id="KW-0924">Ammonia transport</keyword>
<keyword evidence="4 9" id="KW-0812">Transmembrane</keyword>
<proteinExistence type="inferred from homology"/>
<reference evidence="11 12" key="1">
    <citation type="journal article" date="2019" name="Int. J. Syst. Evol. Microbiol.">
        <title>The Global Catalogue of Microorganisms (GCM) 10K type strain sequencing project: providing services to taxonomists for standard genome sequencing and annotation.</title>
        <authorList>
            <consortium name="The Broad Institute Genomics Platform"/>
            <consortium name="The Broad Institute Genome Sequencing Center for Infectious Disease"/>
            <person name="Wu L."/>
            <person name="Ma J."/>
        </authorList>
    </citation>
    <scope>NUCLEOTIDE SEQUENCE [LARGE SCALE GENOMIC DNA]</scope>
    <source>
        <strain evidence="11 12">NBRC 111368</strain>
    </source>
</reference>
<protein>
    <submittedName>
        <fullName evidence="11">Ammonium transporter</fullName>
    </submittedName>
</protein>
<feature type="transmembrane region" description="Helical" evidence="9">
    <location>
        <begin position="6"/>
        <end position="31"/>
    </location>
</feature>
<name>A0ABD5S3E9_9EURY</name>
<dbReference type="Pfam" id="PF00909">
    <property type="entry name" value="Ammonium_transp"/>
    <property type="match status" value="1"/>
</dbReference>
<dbReference type="SUPFAM" id="SSF111352">
    <property type="entry name" value="Ammonium transporter"/>
    <property type="match status" value="1"/>
</dbReference>
<evidence type="ECO:0000256" key="8">
    <source>
        <dbReference type="ARBA" id="ARBA00045370"/>
    </source>
</evidence>